<reference evidence="2 3" key="1">
    <citation type="journal article" date="2018" name="Int. J. Syst. Evol. Microbiol.">
        <title>Flavobacterium chryseum sp. nov. and Flavobacterium psychroterrae sp. nov., novel environmental bacteria isolated from Antarctica.</title>
        <authorList>
            <person name="Kralova S."/>
            <person name="Svec P."/>
            <person name="Busse H.J."/>
            <person name="Stankova E."/>
            <person name="Vaczi P."/>
            <person name="Sedlacek I."/>
        </authorList>
    </citation>
    <scope>NUCLEOTIDE SEQUENCE [LARGE SCALE GENOMIC DNA]</scope>
    <source>
        <strain evidence="2 3">CCM 8827</strain>
    </source>
</reference>
<gene>
    <name evidence="2" type="ORF">KHA90_11790</name>
</gene>
<comment type="caution">
    <text evidence="2">The sequence shown here is derived from an EMBL/GenBank/DDBJ whole genome shotgun (WGS) entry which is preliminary data.</text>
</comment>
<evidence type="ECO:0000313" key="2">
    <source>
        <dbReference type="EMBL" id="MBS7231708.1"/>
    </source>
</evidence>
<evidence type="ECO:0000256" key="1">
    <source>
        <dbReference type="SAM" id="Phobius"/>
    </source>
</evidence>
<keyword evidence="1" id="KW-0472">Membrane</keyword>
<organism evidence="2 3">
    <name type="scientific">Flavobacterium psychroterrae</name>
    <dbReference type="NCBI Taxonomy" id="2133767"/>
    <lineage>
        <taxon>Bacteria</taxon>
        <taxon>Pseudomonadati</taxon>
        <taxon>Bacteroidota</taxon>
        <taxon>Flavobacteriia</taxon>
        <taxon>Flavobacteriales</taxon>
        <taxon>Flavobacteriaceae</taxon>
        <taxon>Flavobacterium</taxon>
    </lineage>
</organism>
<dbReference type="EMBL" id="JAGYVZ010000010">
    <property type="protein sequence ID" value="MBS7231708.1"/>
    <property type="molecule type" value="Genomic_DNA"/>
</dbReference>
<protein>
    <submittedName>
        <fullName evidence="2">Uncharacterized protein</fullName>
    </submittedName>
</protein>
<name>A0ABS5PBN6_9FLAO</name>
<dbReference type="RefSeq" id="WP_213299708.1">
    <property type="nucleotide sequence ID" value="NZ_JAGYVZ010000010.1"/>
</dbReference>
<keyword evidence="1" id="KW-1133">Transmembrane helix</keyword>
<evidence type="ECO:0000313" key="3">
    <source>
        <dbReference type="Proteomes" id="UP000722625"/>
    </source>
</evidence>
<feature type="transmembrane region" description="Helical" evidence="1">
    <location>
        <begin position="6"/>
        <end position="23"/>
    </location>
</feature>
<dbReference type="Proteomes" id="UP000722625">
    <property type="component" value="Unassembled WGS sequence"/>
</dbReference>
<proteinExistence type="predicted"/>
<keyword evidence="3" id="KW-1185">Reference proteome</keyword>
<accession>A0ABS5PBN6</accession>
<keyword evidence="1" id="KW-0812">Transmembrane</keyword>
<sequence length="58" mass="6702">MEINWIIIGIVVAVVIVLVIFTAKKNQKEKKKMTDLFNNDFKKIEEDEPNPDNNAGER</sequence>